<dbReference type="Proteomes" id="UP000094271">
    <property type="component" value="Unassembled WGS sequence"/>
</dbReference>
<dbReference type="InterPro" id="IPR050351">
    <property type="entry name" value="BphY/WalK/GraS-like"/>
</dbReference>
<dbReference type="Pfam" id="PF02518">
    <property type="entry name" value="HATPase_c"/>
    <property type="match status" value="1"/>
</dbReference>
<feature type="transmembrane region" description="Helical" evidence="12">
    <location>
        <begin position="9"/>
        <end position="29"/>
    </location>
</feature>
<protein>
    <recommendedName>
        <fullName evidence="3">histidine kinase</fullName>
        <ecNumber evidence="3">2.7.13.3</ecNumber>
    </recommendedName>
</protein>
<dbReference type="PATRIC" id="fig|1432052.4.peg.5069"/>
<dbReference type="InterPro" id="IPR036097">
    <property type="entry name" value="HisK_dim/P_sf"/>
</dbReference>
<evidence type="ECO:0000313" key="16">
    <source>
        <dbReference type="Proteomes" id="UP000094067"/>
    </source>
</evidence>
<evidence type="ECO:0000256" key="4">
    <source>
        <dbReference type="ARBA" id="ARBA00022475"/>
    </source>
</evidence>
<evidence type="ECO:0000256" key="10">
    <source>
        <dbReference type="ARBA" id="ARBA00023012"/>
    </source>
</evidence>
<feature type="transmembrane region" description="Helical" evidence="12">
    <location>
        <begin position="112"/>
        <end position="133"/>
    </location>
</feature>
<evidence type="ECO:0000256" key="11">
    <source>
        <dbReference type="ARBA" id="ARBA00023136"/>
    </source>
</evidence>
<dbReference type="EMBL" id="MEHA01000025">
    <property type="protein sequence ID" value="ODR46057.1"/>
    <property type="molecule type" value="Genomic_DNA"/>
</dbReference>
<dbReference type="PANTHER" id="PTHR45453">
    <property type="entry name" value="PHOSPHATE REGULON SENSOR PROTEIN PHOR"/>
    <property type="match status" value="1"/>
</dbReference>
<dbReference type="RefSeq" id="WP_021639911.1">
    <property type="nucleotide sequence ID" value="NZ_MCGH01000003.1"/>
</dbReference>
<dbReference type="InterPro" id="IPR004358">
    <property type="entry name" value="Sig_transdc_His_kin-like_C"/>
</dbReference>
<dbReference type="OrthoDB" id="9773956at2"/>
<dbReference type="CDD" id="cd00082">
    <property type="entry name" value="HisKA"/>
    <property type="match status" value="1"/>
</dbReference>
<reference evidence="15 17" key="2">
    <citation type="submission" date="2016-08" db="EMBL/GenBank/DDBJ databases">
        <authorList>
            <person name="Seilhamer J.J."/>
        </authorList>
    </citation>
    <scope>NUCLEOTIDE SEQUENCE [LARGE SCALE GENOMIC DNA]</scope>
    <source>
        <strain evidence="15 17">NML150140-1</strain>
    </source>
</reference>
<dbReference type="Proteomes" id="UP000094067">
    <property type="component" value="Unassembled WGS sequence"/>
</dbReference>
<dbReference type="InterPro" id="IPR005467">
    <property type="entry name" value="His_kinase_dom"/>
</dbReference>
<evidence type="ECO:0000256" key="9">
    <source>
        <dbReference type="ARBA" id="ARBA00022989"/>
    </source>
</evidence>
<keyword evidence="7 12" id="KW-0812">Transmembrane</keyword>
<dbReference type="FunFam" id="3.30.565.10:FF:000006">
    <property type="entry name" value="Sensor histidine kinase WalK"/>
    <property type="match status" value="1"/>
</dbReference>
<keyword evidence="4" id="KW-1003">Cell membrane</keyword>
<dbReference type="GO" id="GO:0016036">
    <property type="term" value="P:cellular response to phosphate starvation"/>
    <property type="evidence" value="ECO:0007669"/>
    <property type="project" value="TreeGrafter"/>
</dbReference>
<comment type="subcellular location">
    <subcellularLocation>
        <location evidence="2">Cell membrane</location>
        <topology evidence="2">Multi-pass membrane protein</topology>
    </subcellularLocation>
</comment>
<dbReference type="GO" id="GO:0004721">
    <property type="term" value="F:phosphoprotein phosphatase activity"/>
    <property type="evidence" value="ECO:0007669"/>
    <property type="project" value="TreeGrafter"/>
</dbReference>
<evidence type="ECO:0000313" key="14">
    <source>
        <dbReference type="EMBL" id="ODM03763.1"/>
    </source>
</evidence>
<keyword evidence="10" id="KW-0902">Two-component regulatory system</keyword>
<feature type="domain" description="Histidine kinase" evidence="13">
    <location>
        <begin position="206"/>
        <end position="419"/>
    </location>
</feature>
<dbReference type="PRINTS" id="PR00344">
    <property type="entry name" value="BCTRLSENSOR"/>
</dbReference>
<keyword evidence="11 12" id="KW-0472">Membrane</keyword>
<evidence type="ECO:0000256" key="12">
    <source>
        <dbReference type="SAM" id="Phobius"/>
    </source>
</evidence>
<evidence type="ECO:0000259" key="13">
    <source>
        <dbReference type="PROSITE" id="PS50109"/>
    </source>
</evidence>
<dbReference type="SUPFAM" id="SSF55874">
    <property type="entry name" value="ATPase domain of HSP90 chaperone/DNA topoisomerase II/histidine kinase"/>
    <property type="match status" value="1"/>
</dbReference>
<dbReference type="InterPro" id="IPR036890">
    <property type="entry name" value="HATPase_C_sf"/>
</dbReference>
<dbReference type="SMART" id="SM00388">
    <property type="entry name" value="HisKA"/>
    <property type="match status" value="1"/>
</dbReference>
<evidence type="ECO:0000256" key="1">
    <source>
        <dbReference type="ARBA" id="ARBA00000085"/>
    </source>
</evidence>
<organism evidence="14 16">
    <name type="scientific">Eisenbergiella tayi</name>
    <dbReference type="NCBI Taxonomy" id="1432052"/>
    <lineage>
        <taxon>Bacteria</taxon>
        <taxon>Bacillati</taxon>
        <taxon>Bacillota</taxon>
        <taxon>Clostridia</taxon>
        <taxon>Lachnospirales</taxon>
        <taxon>Lachnospiraceae</taxon>
        <taxon>Eisenbergiella</taxon>
    </lineage>
</organism>
<comment type="catalytic activity">
    <reaction evidence="1">
        <text>ATP + protein L-histidine = ADP + protein N-phospho-L-histidine.</text>
        <dbReference type="EC" id="2.7.13.3"/>
    </reaction>
</comment>
<evidence type="ECO:0000256" key="3">
    <source>
        <dbReference type="ARBA" id="ARBA00012438"/>
    </source>
</evidence>
<reference evidence="14 16" key="1">
    <citation type="submission" date="2016-07" db="EMBL/GenBank/DDBJ databases">
        <title>Characterization of isolates of Eisenbergiella tayi derived from blood cultures, using whole genome sequencing.</title>
        <authorList>
            <person name="Burdz T."/>
            <person name="Wiebe D."/>
            <person name="Huynh C."/>
            <person name="Bernard K."/>
        </authorList>
    </citation>
    <scope>NUCLEOTIDE SEQUENCE [LARGE SCALE GENOMIC DNA]</scope>
    <source>
        <strain evidence="14 16">NML 110608</strain>
    </source>
</reference>
<dbReference type="AlphaFoldDB" id="A0A1E3A4S6"/>
<name>A0A1E3A4S6_9FIRM</name>
<evidence type="ECO:0000256" key="2">
    <source>
        <dbReference type="ARBA" id="ARBA00004651"/>
    </source>
</evidence>
<comment type="caution">
    <text evidence="14">The sequence shown here is derived from an EMBL/GenBank/DDBJ whole genome shotgun (WGS) entry which is preliminary data.</text>
</comment>
<dbReference type="GO" id="GO:0005886">
    <property type="term" value="C:plasma membrane"/>
    <property type="evidence" value="ECO:0007669"/>
    <property type="project" value="UniProtKB-SubCell"/>
</dbReference>
<dbReference type="EC" id="2.7.13.3" evidence="3"/>
<proteinExistence type="predicted"/>
<evidence type="ECO:0000256" key="8">
    <source>
        <dbReference type="ARBA" id="ARBA00022777"/>
    </source>
</evidence>
<evidence type="ECO:0000313" key="17">
    <source>
        <dbReference type="Proteomes" id="UP000094271"/>
    </source>
</evidence>
<dbReference type="PROSITE" id="PS50109">
    <property type="entry name" value="HIS_KIN"/>
    <property type="match status" value="1"/>
</dbReference>
<dbReference type="InterPro" id="IPR003594">
    <property type="entry name" value="HATPase_dom"/>
</dbReference>
<dbReference type="GO" id="GO:0000155">
    <property type="term" value="F:phosphorelay sensor kinase activity"/>
    <property type="evidence" value="ECO:0007669"/>
    <property type="project" value="InterPro"/>
</dbReference>
<dbReference type="Gene3D" id="3.30.565.10">
    <property type="entry name" value="Histidine kinase-like ATPase, C-terminal domain"/>
    <property type="match status" value="1"/>
</dbReference>
<sequence>MIVKKEVSLLFKLILIFLFVIFAAEIIVLPKIEHDMLKEAGRQELVTVQQICGAVLENNPELEQNFILGLRKPTKHWQETGEKILNQYGYDENHLLSDNTLYASYLIAWKNWTAFFLITAILFLFALLLYIYINIRGYNLKLSQILEQYLSEDFSFAFSTEPIRKGRIDFMINQVGDRLKQLGHQIKTKNTKIIQEKESTKALVTDISHQLKTPMAALKTCFYMYLDAGNTDEKAEFLQRSQTQLVKLEQLISSLMNISRLETAMISLSVQPVFLNDLLVTAVNGIYEKARKKNIEIALQEIENISLQLDEHWTSEAIINVLDNAVKYSPEYSHINISVQKQHFYTRIEITDEGIGIQESEYNKIFLRFYRSNEPAIKKIEGSGVGLYLTRMILERQGGTISVKSAPGKGSTFILQFKN</sequence>
<evidence type="ECO:0000256" key="5">
    <source>
        <dbReference type="ARBA" id="ARBA00022553"/>
    </source>
</evidence>
<evidence type="ECO:0000256" key="6">
    <source>
        <dbReference type="ARBA" id="ARBA00022679"/>
    </source>
</evidence>
<dbReference type="SMART" id="SM00387">
    <property type="entry name" value="HATPase_c"/>
    <property type="match status" value="1"/>
</dbReference>
<dbReference type="SUPFAM" id="SSF47384">
    <property type="entry name" value="Homodimeric domain of signal transducing histidine kinase"/>
    <property type="match status" value="1"/>
</dbReference>
<accession>A0A1E3A4S6</accession>
<gene>
    <name evidence="14" type="primary">phoR_15</name>
    <name evidence="15" type="ORF">BEI59_25870</name>
    <name evidence="14" type="ORF">BEI61_04565</name>
</gene>
<keyword evidence="5" id="KW-0597">Phosphoprotein</keyword>
<keyword evidence="9 12" id="KW-1133">Transmembrane helix</keyword>
<dbReference type="Pfam" id="PF00512">
    <property type="entry name" value="HisKA"/>
    <property type="match status" value="1"/>
</dbReference>
<dbReference type="EMBL" id="MCGH01000003">
    <property type="protein sequence ID" value="ODM03763.1"/>
    <property type="molecule type" value="Genomic_DNA"/>
</dbReference>
<dbReference type="Gene3D" id="1.10.287.130">
    <property type="match status" value="1"/>
</dbReference>
<keyword evidence="8" id="KW-0418">Kinase</keyword>
<dbReference type="InterPro" id="IPR003661">
    <property type="entry name" value="HisK_dim/P_dom"/>
</dbReference>
<dbReference type="PANTHER" id="PTHR45453:SF2">
    <property type="entry name" value="HISTIDINE KINASE"/>
    <property type="match status" value="1"/>
</dbReference>
<keyword evidence="6 14" id="KW-0808">Transferase</keyword>
<evidence type="ECO:0000256" key="7">
    <source>
        <dbReference type="ARBA" id="ARBA00022692"/>
    </source>
</evidence>
<evidence type="ECO:0000313" key="15">
    <source>
        <dbReference type="EMBL" id="ODR46057.1"/>
    </source>
</evidence>